<dbReference type="GO" id="GO:0042732">
    <property type="term" value="P:D-xylose metabolic process"/>
    <property type="evidence" value="ECO:0007669"/>
    <property type="project" value="UniProtKB-KW"/>
</dbReference>
<dbReference type="GO" id="GO:0005737">
    <property type="term" value="C:cytoplasm"/>
    <property type="evidence" value="ECO:0007669"/>
    <property type="project" value="UniProtKB-SubCell"/>
</dbReference>
<evidence type="ECO:0000256" key="10">
    <source>
        <dbReference type="ARBA" id="ARBA00023277"/>
    </source>
</evidence>
<evidence type="ECO:0000256" key="7">
    <source>
        <dbReference type="ARBA" id="ARBA00022777"/>
    </source>
</evidence>
<keyword evidence="4 12" id="KW-0808">Transferase</keyword>
<feature type="region of interest" description="Disordered" evidence="13">
    <location>
        <begin position="2315"/>
        <end position="2361"/>
    </location>
</feature>
<dbReference type="SUPFAM" id="SSF52777">
    <property type="entry name" value="CoA-dependent acyltransferases"/>
    <property type="match status" value="2"/>
</dbReference>
<dbReference type="InterPro" id="IPR018485">
    <property type="entry name" value="FGGY_C"/>
</dbReference>
<comment type="pathway">
    <text evidence="2">Polyol metabolism; glycerol degradation via glycerol kinase pathway; sn-glycerol 3-phosphate from glycerol: step 1/1.</text>
</comment>
<dbReference type="InterPro" id="IPR036237">
    <property type="entry name" value="Xyl_isomerase-like_sf"/>
</dbReference>
<comment type="catalytic activity">
    <reaction evidence="11">
        <text>alpha-D-xylose = alpha-D-xylulofuranose</text>
        <dbReference type="Rhea" id="RHEA:22816"/>
        <dbReference type="ChEBI" id="CHEBI:28518"/>
        <dbReference type="ChEBI" id="CHEBI:188998"/>
        <dbReference type="EC" id="5.3.1.5"/>
    </reaction>
</comment>
<feature type="compositionally biased region" description="Basic and acidic residues" evidence="13">
    <location>
        <begin position="1687"/>
        <end position="1709"/>
    </location>
</feature>
<dbReference type="Gene3D" id="3.30.559.30">
    <property type="entry name" value="Nonribosomal peptide synthetase, condensation domain"/>
    <property type="match status" value="1"/>
</dbReference>
<feature type="compositionally biased region" description="Basic and acidic residues" evidence="13">
    <location>
        <begin position="676"/>
        <end position="711"/>
    </location>
</feature>
<reference evidence="18" key="1">
    <citation type="submission" date="2022-11" db="UniProtKB">
        <authorList>
            <consortium name="WormBaseParasite"/>
        </authorList>
    </citation>
    <scope>IDENTIFICATION</scope>
</reference>
<feature type="compositionally biased region" description="Basic and acidic residues" evidence="13">
    <location>
        <begin position="451"/>
        <end position="471"/>
    </location>
</feature>
<feature type="domain" description="Carbohydrate kinase FGGY N-terminal" evidence="14">
    <location>
        <begin position="1159"/>
        <end position="1373"/>
    </location>
</feature>
<feature type="domain" description="Carbohydrate kinase FGGY C-terminal" evidence="16">
    <location>
        <begin position="1403"/>
        <end position="1578"/>
    </location>
</feature>
<dbReference type="CDD" id="cd07809">
    <property type="entry name" value="ASKHA_NBD_FGGY_BaXK-like"/>
    <property type="match status" value="1"/>
</dbReference>
<dbReference type="GO" id="GO:0005997">
    <property type="term" value="P:xylulose metabolic process"/>
    <property type="evidence" value="ECO:0007669"/>
    <property type="project" value="InterPro"/>
</dbReference>
<evidence type="ECO:0000259" key="14">
    <source>
        <dbReference type="Pfam" id="PF00370"/>
    </source>
</evidence>
<keyword evidence="17" id="KW-1185">Reference proteome</keyword>
<keyword evidence="8" id="KW-0067">ATP-binding</keyword>
<evidence type="ECO:0000256" key="12">
    <source>
        <dbReference type="RuleBase" id="RU003733"/>
    </source>
</evidence>
<evidence type="ECO:0000256" key="11">
    <source>
        <dbReference type="RuleBase" id="RU000609"/>
    </source>
</evidence>
<dbReference type="PANTHER" id="PTHR43095">
    <property type="entry name" value="SUGAR KINASE"/>
    <property type="match status" value="1"/>
</dbReference>
<dbReference type="InterPro" id="IPR043129">
    <property type="entry name" value="ATPase_NBD"/>
</dbReference>
<proteinExistence type="inferred from homology"/>
<dbReference type="GO" id="GO:0009045">
    <property type="term" value="F:xylose isomerase activity"/>
    <property type="evidence" value="ECO:0007669"/>
    <property type="project" value="UniProtKB-EC"/>
</dbReference>
<keyword evidence="6" id="KW-0547">Nucleotide-binding</keyword>
<dbReference type="InterPro" id="IPR050406">
    <property type="entry name" value="FGGY_Carb_Kinase"/>
</dbReference>
<dbReference type="Gene3D" id="3.30.420.40">
    <property type="match status" value="2"/>
</dbReference>
<evidence type="ECO:0000256" key="3">
    <source>
        <dbReference type="ARBA" id="ARBA00022490"/>
    </source>
</evidence>
<sequence>MRLTTVAQMALPQGTLHSYAVRATIDPSREVPVSFDQGRHVGHGDRPGSWMAVAFRLPVAADRDALADAWQRTIARHGTLRTVFSLDAGRVRLHEASVDGGTWRTHDVPGTTRDALRGLLDAECRPFAAPSYLLAVVEPEPDAADARPVVVLASDHSHVDMWSLLILAHDVRAALEGETTDAAPAAPFADHTRALAAMPDTPPEITERWNEILRAGGGRMPVFPLPLGDVSAPVEAIVEVRDVIDGMQLRSLEERARARGIRVIALAVSELARLFRDLADAPLRAVFPVHSRGEARWRDSVGWYITNAVLEVTDPEPSAAAAAIDEAVRLGAYPLAPIFDRFGHVPPAPGMFAISWLDMRRMPARIDPALEPQYVSAVLPTDNVMIWFIANETGLHLRCRYPDTPTARESIGGADQQAVVAERRDAHLDIGDARHRLGAHVGGESGEVDVGEGREEPAEDHHRRVHDVRGVRERRREDAALARDLEAPRGSGGGHRLAEVGAVAGRDAERREQARLGDFVLEHPVVGTAVGGGDDARPVVAELPREAGGAAHEHTADDEPAADAARAAVEVDDVERVAAGAVAVLGEGAEGGVVGDEGRYGCRVPDALREGVVAPAEVGRVDDDPVTGTHETGHGESDADDPVCRGIQCLGDPAGDEAGDLRSGRGSAERHALAHGEGLVEAHGGEGDGIDFRVDRDRDGRGRDGHDRRGAADSAAGTGQRLGDEAVRVELCDEGGDRGAIQAGGLHELRPGLRAVATQQVEHYVVAHNNLMRRSTMTTPTAADKFSFGLWTIGYNGADPFGGPTRPALDVVHAVEKLAELGAYGLTFHDDDLFAFGSTDAERQHQIDRLKGALAATGLIVPMVTTNLFSAPVFKDGGFTSNDRQVRRFALRKVLRNLDLAAELGAKTFVMWGGREGAEYDAAKDIRSALERYREAVNLLGDYVTDKGYDIRFAIEPKPNEPRGDILLPTVGHALAFIESLERPELVGLNPEVGHEQMAGLNFAAGIAQALYHGKLYHIDLNGQRGIKYDQDLVFGHGDLHNAFALVDLLENGGPDGGQAYTGPRHFDYKPSRTEDENGVWDSAAANMRTYLLLKERAAAFRADPEVQEALQAARVLELQTPTLGAGESYDDLLADRSAYEDFDASAYFGARGTAMALVAGVDSSTQSCKVLIVDAATGRVVREGRASHPDGSEVDPERWWEALQEAIAAAGGLDDVEAWAIGGQQHGMVALDATGEVVRPALLWNDTRSAGAARDLIAEFGADDLAERSGVVPVASFTITKLRWLRDHEPEAAARVAAVALPHDWLTWRLRGFGPVAGAEPRFDELVTDRSDASGTGYWSPATGDYDRDLLVAALGHDARLPRVLAHDEQVTDAAGRRVGAGAGDNAGAALGVGAVPGDVIVSIGTSGTVFGVSAERTIDPTGTVAGFAAADGNFLPIVVTLNAARVLDAIARLLGVDLDELSRLALAAPAGAAGLRLIPYFEGERTPNLPDATASLEGMTLASTTRENLARAAVEGMLSGLGAGIDALRGLGVPVNRVLLIGGAARSTAVQQIAPLVFGVPVEVPEPGEYVALGAARQIGGCRGRRVDQQRHDGLGEALSGTGPARGRHVDRGDGPAGTVAHRDGGGDEQRLELAVDDRVPLLAHRGELTRRLRRSVAVAGGGDPRERVGLVEVGQQHPAHARRERGEPGADRDAHAHDAAGRHAGDVDDVAAVEHGCRHRLVHLAREAFEHHREALTDPDAQRRHGDAATATGELVRGVTEHPTPGGPERVTDRDGAAVHVDLRGIEVGPAGDARERLRRERLVQLDHVDVGPGATGCGERLVRRLDRRDGEHVGVDPVGRPARDARERLPLDLPFGGEQHGGGAVVDRGGIARGDAAVGGEEGLQPRELLDRGVVADALVARQVDTGHGDDLGGVHTVRPGLCGEPVRAHREGVLRVAVDAPLAGDLLGRLAVADRPRRRQRAVDHAPADRRVPHRLVARRQPWLRRLLDDERGAAHRLHAAGEHDAGVARLDRAGPLDRRLERRGAQPVDRDPRDARGETCQESPESGDVAVVLAGLVRVAEDDVGDAGGIDARALDARAHDDGGEVVGAHARQGAATSAEGVLLGGGVGEREPGEGAQVVDGRVAERLAHGEAVGGDVEDGVVGVHPRDATDAGERVGARGDELGLALFGEEVGHDVDGLRADGEVHRAADRGDRTRLPGGPVRQVAVLGDLERTQHAHVEVAAAHHRERVGVVEVGGSGEGGDRLLARVDEVGVDEAVVGRTAHAEQAVLGVQHDLLVVGQEVGDEGRGADAEVHVDAADEHAVVEPRALAHRDDAVDEDAGRDDGLGVDRAERHDLVDLGDGHGGGGRHHGAEVARGLAEDEVAPAVAAQRADERDVGTDRLFEHVGATVDDPGLLARGELGAHAGRGEEAADAGAGGADALGEIALRHELELDLPGAVETVEHPRVALAGEGADDTAHAACGEQRREAGVAVAGVVRDDRQVAGTLRDEGVDELDRLTRTTEAADHHGGSVADAAHGGRRVGDDFVDHGAPSG</sequence>
<dbReference type="InterPro" id="IPR013453">
    <property type="entry name" value="XylA_actinobac"/>
</dbReference>
<dbReference type="HAMAP" id="MF_02220">
    <property type="entry name" value="XylB"/>
    <property type="match status" value="1"/>
</dbReference>
<feature type="compositionally biased region" description="Basic and acidic residues" evidence="13">
    <location>
        <begin position="2012"/>
        <end position="2045"/>
    </location>
</feature>
<dbReference type="Pfam" id="PF01261">
    <property type="entry name" value="AP_endonuc_2"/>
    <property type="match status" value="1"/>
</dbReference>
<comment type="subcellular location">
    <subcellularLocation>
        <location evidence="1">Cytoplasm</location>
    </subcellularLocation>
</comment>
<feature type="region of interest" description="Disordered" evidence="13">
    <location>
        <begin position="439"/>
        <end position="471"/>
    </location>
</feature>
<feature type="compositionally biased region" description="Basic and acidic residues" evidence="13">
    <location>
        <begin position="2330"/>
        <end position="2349"/>
    </location>
</feature>
<evidence type="ECO:0000313" key="17">
    <source>
        <dbReference type="Proteomes" id="UP000887540"/>
    </source>
</evidence>
<accession>A0A914D5Z2</accession>
<evidence type="ECO:0000256" key="13">
    <source>
        <dbReference type="SAM" id="MobiDB-lite"/>
    </source>
</evidence>
<dbReference type="PROSITE" id="PS51415">
    <property type="entry name" value="XYLOSE_ISOMERASE"/>
    <property type="match status" value="1"/>
</dbReference>
<evidence type="ECO:0000256" key="2">
    <source>
        <dbReference type="ARBA" id="ARBA00005190"/>
    </source>
</evidence>
<dbReference type="GO" id="GO:0046872">
    <property type="term" value="F:metal ion binding"/>
    <property type="evidence" value="ECO:0007669"/>
    <property type="project" value="UniProtKB-KW"/>
</dbReference>
<dbReference type="SUPFAM" id="SSF53067">
    <property type="entry name" value="Actin-like ATPase domain"/>
    <property type="match status" value="2"/>
</dbReference>
<feature type="region of interest" description="Disordered" evidence="13">
    <location>
        <begin position="2012"/>
        <end position="2053"/>
    </location>
</feature>
<dbReference type="PROSITE" id="PS00933">
    <property type="entry name" value="FGGY_KINASES_1"/>
    <property type="match status" value="1"/>
</dbReference>
<dbReference type="GO" id="GO:0004856">
    <property type="term" value="F:D-xylulokinase activity"/>
    <property type="evidence" value="ECO:0007669"/>
    <property type="project" value="InterPro"/>
</dbReference>
<keyword evidence="3" id="KW-0963">Cytoplasm</keyword>
<dbReference type="InterPro" id="IPR018484">
    <property type="entry name" value="FGGY_N"/>
</dbReference>
<keyword evidence="10 11" id="KW-0119">Carbohydrate metabolism</keyword>
<dbReference type="HAMAP" id="MF_00455">
    <property type="entry name" value="Xylose_isom_A"/>
    <property type="match status" value="1"/>
</dbReference>
<evidence type="ECO:0000256" key="4">
    <source>
        <dbReference type="ARBA" id="ARBA00022679"/>
    </source>
</evidence>
<keyword evidence="11" id="KW-0859">Xylose metabolism</keyword>
<feature type="region of interest" description="Disordered" evidence="13">
    <location>
        <begin position="1596"/>
        <end position="1630"/>
    </location>
</feature>
<feature type="region of interest" description="Disordered" evidence="13">
    <location>
        <begin position="2509"/>
        <end position="2542"/>
    </location>
</feature>
<dbReference type="InterPro" id="IPR023213">
    <property type="entry name" value="CAT-like_dom_sf"/>
</dbReference>
<dbReference type="Proteomes" id="UP000887540">
    <property type="component" value="Unplaced"/>
</dbReference>
<name>A0A914D5Z2_9BILA</name>
<feature type="domain" description="Xylose isomerase-like TIM barrel" evidence="15">
    <location>
        <begin position="815"/>
        <end position="1052"/>
    </location>
</feature>
<evidence type="ECO:0000313" key="18">
    <source>
        <dbReference type="WBParaSite" id="ACRNAN_scaffold1859.g27990.t1"/>
    </source>
</evidence>
<dbReference type="SUPFAM" id="SSF51658">
    <property type="entry name" value="Xylose isomerase-like"/>
    <property type="match status" value="1"/>
</dbReference>
<evidence type="ECO:0000256" key="8">
    <source>
        <dbReference type="ARBA" id="ARBA00022840"/>
    </source>
</evidence>
<dbReference type="InterPro" id="IPR013022">
    <property type="entry name" value="Xyl_isomerase-like_TIM-brl"/>
</dbReference>
<feature type="region of interest" description="Disordered" evidence="13">
    <location>
        <begin position="620"/>
        <end position="643"/>
    </location>
</feature>
<dbReference type="NCBIfam" id="TIGR02631">
    <property type="entry name" value="xylA_Arthro"/>
    <property type="match status" value="1"/>
</dbReference>
<keyword evidence="9 11" id="KW-0413">Isomerase</keyword>
<dbReference type="InterPro" id="IPR001998">
    <property type="entry name" value="Xylose_isomerase"/>
</dbReference>
<dbReference type="EC" id="5.3.1.5" evidence="11"/>
<dbReference type="Pfam" id="PF00370">
    <property type="entry name" value="FGGY_N"/>
    <property type="match status" value="1"/>
</dbReference>
<evidence type="ECO:0000256" key="9">
    <source>
        <dbReference type="ARBA" id="ARBA00023235"/>
    </source>
</evidence>
<dbReference type="PROSITE" id="PS00445">
    <property type="entry name" value="FGGY_KINASES_2"/>
    <property type="match status" value="1"/>
</dbReference>
<keyword evidence="5 11" id="KW-0479">Metal-binding</keyword>
<organism evidence="17 18">
    <name type="scientific">Acrobeloides nanus</name>
    <dbReference type="NCBI Taxonomy" id="290746"/>
    <lineage>
        <taxon>Eukaryota</taxon>
        <taxon>Metazoa</taxon>
        <taxon>Ecdysozoa</taxon>
        <taxon>Nematoda</taxon>
        <taxon>Chromadorea</taxon>
        <taxon>Rhabditida</taxon>
        <taxon>Tylenchina</taxon>
        <taxon>Cephalobomorpha</taxon>
        <taxon>Cephaloboidea</taxon>
        <taxon>Cephalobidae</taxon>
        <taxon>Acrobeloides</taxon>
    </lineage>
</organism>
<dbReference type="InterPro" id="IPR006000">
    <property type="entry name" value="Xylulokinase"/>
</dbReference>
<dbReference type="Gene3D" id="3.20.20.150">
    <property type="entry name" value="Divalent-metal-dependent TIM barrel enzymes"/>
    <property type="match status" value="1"/>
</dbReference>
<keyword evidence="7 12" id="KW-0418">Kinase</keyword>
<dbReference type="WBParaSite" id="ACRNAN_scaffold1859.g27990.t1">
    <property type="protein sequence ID" value="ACRNAN_scaffold1859.g27990.t1"/>
    <property type="gene ID" value="ACRNAN_scaffold1859.g27990"/>
</dbReference>
<feature type="region of interest" description="Disordered" evidence="13">
    <location>
        <begin position="676"/>
        <end position="722"/>
    </location>
</feature>
<dbReference type="Gene3D" id="3.30.559.10">
    <property type="entry name" value="Chloramphenicol acetyltransferase-like domain"/>
    <property type="match status" value="1"/>
</dbReference>
<evidence type="ECO:0000256" key="1">
    <source>
        <dbReference type="ARBA" id="ARBA00004496"/>
    </source>
</evidence>
<protein>
    <recommendedName>
        <fullName evidence="11">Xylose isomerase</fullName>
        <ecNumber evidence="11">5.3.1.5</ecNumber>
    </recommendedName>
</protein>
<evidence type="ECO:0000259" key="16">
    <source>
        <dbReference type="Pfam" id="PF02782"/>
    </source>
</evidence>
<evidence type="ECO:0000256" key="6">
    <source>
        <dbReference type="ARBA" id="ARBA00022741"/>
    </source>
</evidence>
<comment type="similarity">
    <text evidence="11">Belongs to the xylose isomerase family.</text>
</comment>
<feature type="region of interest" description="Disordered" evidence="13">
    <location>
        <begin position="1660"/>
        <end position="1709"/>
    </location>
</feature>
<dbReference type="GO" id="GO:0005524">
    <property type="term" value="F:ATP binding"/>
    <property type="evidence" value="ECO:0007669"/>
    <property type="project" value="UniProtKB-KW"/>
</dbReference>
<comment type="similarity">
    <text evidence="12">Belongs to the FGGY kinase family.</text>
</comment>
<dbReference type="PANTHER" id="PTHR43095:SF5">
    <property type="entry name" value="XYLULOSE KINASE"/>
    <property type="match status" value="1"/>
</dbReference>
<evidence type="ECO:0000256" key="5">
    <source>
        <dbReference type="ARBA" id="ARBA00022723"/>
    </source>
</evidence>
<evidence type="ECO:0000259" key="15">
    <source>
        <dbReference type="Pfam" id="PF01261"/>
    </source>
</evidence>
<dbReference type="PRINTS" id="PR00688">
    <property type="entry name" value="XYLOSISMRASE"/>
</dbReference>
<dbReference type="InterPro" id="IPR018483">
    <property type="entry name" value="Carb_kinase_FGGY_CS"/>
</dbReference>
<dbReference type="Pfam" id="PF02782">
    <property type="entry name" value="FGGY_C"/>
    <property type="match status" value="1"/>
</dbReference>
<dbReference type="NCBIfam" id="TIGR01312">
    <property type="entry name" value="XylB"/>
    <property type="match status" value="1"/>
</dbReference>